<evidence type="ECO:0000313" key="1">
    <source>
        <dbReference type="EMBL" id="KAK8891893.1"/>
    </source>
</evidence>
<name>A0ABR2KL77_9EUKA</name>
<organism evidence="1 2">
    <name type="scientific">Tritrichomonas musculus</name>
    <dbReference type="NCBI Taxonomy" id="1915356"/>
    <lineage>
        <taxon>Eukaryota</taxon>
        <taxon>Metamonada</taxon>
        <taxon>Parabasalia</taxon>
        <taxon>Tritrichomonadida</taxon>
        <taxon>Tritrichomonadidae</taxon>
        <taxon>Tritrichomonas</taxon>
    </lineage>
</organism>
<dbReference type="EMBL" id="JAPFFF010000004">
    <property type="protein sequence ID" value="KAK8891893.1"/>
    <property type="molecule type" value="Genomic_DNA"/>
</dbReference>
<protein>
    <submittedName>
        <fullName evidence="1">Uncharacterized protein</fullName>
    </submittedName>
</protein>
<evidence type="ECO:0000313" key="2">
    <source>
        <dbReference type="Proteomes" id="UP001470230"/>
    </source>
</evidence>
<proteinExistence type="predicted"/>
<keyword evidence="2" id="KW-1185">Reference proteome</keyword>
<gene>
    <name evidence="1" type="ORF">M9Y10_029115</name>
</gene>
<sequence length="307" mass="36100">MNNYKPYLNRLQFFDKTGFDRAFVDFKFRDTEKDDDENIFLLSLLESNEHDFKDNKGDDFELTTIRNAINFTRSWAELGHTLSQQVLTRILFLCFLEPKLINQMALVTDIIRDRKWLFRALYKMIKSKYDIFVKSIKENHQVWDFLIDCLLSDAISKQSDCRVAYSERKHPFLIEAIPLFWPYKSTSYVKMDELVNSVLQFCIDTNSQTSYSIINIFCFAFPENVAKTVKNDLYKLSADALFQLLKLNLIKMPNSDPEHGAILAIKMLPFNPKIALELAESDQKTEDKQIIIEMIRHYNSEDQTFLS</sequence>
<dbReference type="Proteomes" id="UP001470230">
    <property type="component" value="Unassembled WGS sequence"/>
</dbReference>
<accession>A0ABR2KL77</accession>
<reference evidence="1 2" key="1">
    <citation type="submission" date="2024-04" db="EMBL/GenBank/DDBJ databases">
        <title>Tritrichomonas musculus Genome.</title>
        <authorList>
            <person name="Alves-Ferreira E."/>
            <person name="Grigg M."/>
            <person name="Lorenzi H."/>
            <person name="Galac M."/>
        </authorList>
    </citation>
    <scope>NUCLEOTIDE SEQUENCE [LARGE SCALE GENOMIC DNA]</scope>
    <source>
        <strain evidence="1 2">EAF2021</strain>
    </source>
</reference>
<comment type="caution">
    <text evidence="1">The sequence shown here is derived from an EMBL/GenBank/DDBJ whole genome shotgun (WGS) entry which is preliminary data.</text>
</comment>